<organism evidence="2 3">
    <name type="scientific">Motilibacter deserti</name>
    <dbReference type="NCBI Taxonomy" id="2714956"/>
    <lineage>
        <taxon>Bacteria</taxon>
        <taxon>Bacillati</taxon>
        <taxon>Actinomycetota</taxon>
        <taxon>Actinomycetes</taxon>
        <taxon>Motilibacterales</taxon>
        <taxon>Motilibacteraceae</taxon>
        <taxon>Motilibacter</taxon>
    </lineage>
</organism>
<feature type="transmembrane region" description="Helical" evidence="1">
    <location>
        <begin position="23"/>
        <end position="44"/>
    </location>
</feature>
<keyword evidence="1" id="KW-1133">Transmembrane helix</keyword>
<evidence type="ECO:0000313" key="2">
    <source>
        <dbReference type="EMBL" id="NHC14902.1"/>
    </source>
</evidence>
<dbReference type="RefSeq" id="WP_166282862.1">
    <property type="nucleotide sequence ID" value="NZ_JAANNP010000012.1"/>
</dbReference>
<accession>A0ABX0GVS3</accession>
<evidence type="ECO:0000256" key="1">
    <source>
        <dbReference type="SAM" id="Phobius"/>
    </source>
</evidence>
<keyword evidence="3" id="KW-1185">Reference proteome</keyword>
<evidence type="ECO:0008006" key="4">
    <source>
        <dbReference type="Google" id="ProtNLM"/>
    </source>
</evidence>
<feature type="transmembrane region" description="Helical" evidence="1">
    <location>
        <begin position="56"/>
        <end position="76"/>
    </location>
</feature>
<keyword evidence="1" id="KW-0812">Transmembrane</keyword>
<keyword evidence="1" id="KW-0472">Membrane</keyword>
<dbReference type="EMBL" id="JAANNP010000012">
    <property type="protein sequence ID" value="NHC14902.1"/>
    <property type="molecule type" value="Genomic_DNA"/>
</dbReference>
<sequence>MPAQRGAGPQGTATDGHQRALRWLLWGVLHVDVALVVALGWAFFSRDDGEGFWSAFVGALPFGLVLAAGFAGLDLYQYFRYGQLPWPVRRKERAER</sequence>
<comment type="caution">
    <text evidence="2">The sequence shown here is derived from an EMBL/GenBank/DDBJ whole genome shotgun (WGS) entry which is preliminary data.</text>
</comment>
<name>A0ABX0GVS3_9ACTN</name>
<reference evidence="2 3" key="1">
    <citation type="submission" date="2020-03" db="EMBL/GenBank/DDBJ databases">
        <title>Two novel Motilibacter sp.</title>
        <authorList>
            <person name="Liu S."/>
        </authorList>
    </citation>
    <scope>NUCLEOTIDE SEQUENCE [LARGE SCALE GENOMIC DNA]</scope>
    <source>
        <strain evidence="2 3">E257</strain>
    </source>
</reference>
<gene>
    <name evidence="2" type="ORF">G9H71_14025</name>
</gene>
<proteinExistence type="predicted"/>
<evidence type="ECO:0000313" key="3">
    <source>
        <dbReference type="Proteomes" id="UP000800981"/>
    </source>
</evidence>
<dbReference type="Proteomes" id="UP000800981">
    <property type="component" value="Unassembled WGS sequence"/>
</dbReference>
<protein>
    <recommendedName>
        <fullName evidence="4">2TM domain-containing protein</fullName>
    </recommendedName>
</protein>